<accession>A0A0K2GB61</accession>
<proteinExistence type="predicted"/>
<dbReference type="KEGG" id="nmv:NITMOv2_1400"/>
<sequence>MNIDQHRTTSGWVRIPDGTKVRHRVEAYEGVIDGLTEIVTGPQRNPDGKTQYRVNIGPGARQLVSEDNLTIVLDSENLVIIGREKEPYRRSVTMHLRTAFSEDRFVKSA</sequence>
<gene>
    <name evidence="1" type="ORF">NITMOv2_1400</name>
</gene>
<name>A0A0K2GB61_NITMO</name>
<dbReference type="STRING" id="42253.NITMOv2_1400"/>
<dbReference type="PATRIC" id="fig|42253.5.peg.1369"/>
<organism evidence="1 2">
    <name type="scientific">Nitrospira moscoviensis</name>
    <dbReference type="NCBI Taxonomy" id="42253"/>
    <lineage>
        <taxon>Bacteria</taxon>
        <taxon>Pseudomonadati</taxon>
        <taxon>Nitrospirota</taxon>
        <taxon>Nitrospiria</taxon>
        <taxon>Nitrospirales</taxon>
        <taxon>Nitrospiraceae</taxon>
        <taxon>Nitrospira</taxon>
    </lineage>
</organism>
<dbReference type="Proteomes" id="UP000069205">
    <property type="component" value="Chromosome"/>
</dbReference>
<dbReference type="OrthoDB" id="9795288at2"/>
<keyword evidence="2" id="KW-1185">Reference proteome</keyword>
<evidence type="ECO:0000313" key="2">
    <source>
        <dbReference type="Proteomes" id="UP000069205"/>
    </source>
</evidence>
<dbReference type="AlphaFoldDB" id="A0A0K2GB61"/>
<protein>
    <submittedName>
        <fullName evidence="1">Uncharacterized protein</fullName>
    </submittedName>
</protein>
<evidence type="ECO:0000313" key="1">
    <source>
        <dbReference type="EMBL" id="ALA57827.1"/>
    </source>
</evidence>
<dbReference type="EMBL" id="CP011801">
    <property type="protein sequence ID" value="ALA57827.1"/>
    <property type="molecule type" value="Genomic_DNA"/>
</dbReference>
<dbReference type="RefSeq" id="WP_053379079.1">
    <property type="nucleotide sequence ID" value="NZ_CP011801.1"/>
</dbReference>
<reference evidence="1 2" key="1">
    <citation type="journal article" date="2015" name="Proc. Natl. Acad. Sci. U.S.A.">
        <title>Expanded metabolic versatility of ubiquitous nitrite-oxidizing bacteria from the genus Nitrospira.</title>
        <authorList>
            <person name="Koch H."/>
            <person name="Lucker S."/>
            <person name="Albertsen M."/>
            <person name="Kitzinger K."/>
            <person name="Herbold C."/>
            <person name="Spieck E."/>
            <person name="Nielsen P.H."/>
            <person name="Wagner M."/>
            <person name="Daims H."/>
        </authorList>
    </citation>
    <scope>NUCLEOTIDE SEQUENCE [LARGE SCALE GENOMIC DNA]</scope>
    <source>
        <strain evidence="1 2">NSP M-1</strain>
    </source>
</reference>